<dbReference type="WBParaSite" id="Pan_g18017.t1">
    <property type="protein sequence ID" value="Pan_g18017.t1"/>
    <property type="gene ID" value="Pan_g18017"/>
</dbReference>
<dbReference type="InterPro" id="IPR008081">
    <property type="entry name" value="Cytoplasmic_FMR1-int"/>
</dbReference>
<dbReference type="GO" id="GO:0005737">
    <property type="term" value="C:cytoplasm"/>
    <property type="evidence" value="ECO:0007669"/>
    <property type="project" value="UniProtKB-UniRule"/>
</dbReference>
<evidence type="ECO:0000313" key="5">
    <source>
        <dbReference type="Proteomes" id="UP000492821"/>
    </source>
</evidence>
<evidence type="ECO:0000256" key="1">
    <source>
        <dbReference type="ARBA" id="ARBA00025790"/>
    </source>
</evidence>
<proteinExistence type="inferred from homology"/>
<sequence length="1286" mass="148200">MDSGPDNPLTLKDAITNVQLLDDLPIFDDQPIIEGFSQTLGYKASFDTNFEDGKAYITGCSKYIEEATRHGYFNQMLQEGLTHAGNLYTWRCCSRSAPMAKSNDQANRCDINEAVVEVLHTEVDKLYKFMVFTNDAITQFCNEMRRLCHPEKRKDFVSESYLLILGKFMNMFAILDELKNMKASIKNDFSTYRRAVQSNHNSDMSDVRQLNNLSLFLATQNKIKDMLQTEVKTIDGYEELLADVINICATFYENRYYVSPDEKHMYVKVIAIALLLIDSGTISVVKLDQKKRISISRLDKIFKSVEVVPLFGDMQVQPFSFVKRGSFYDASKWPLSNSESETCHVNIAERVKIVRQHHDEFVAHLARIKNETNCSDKETSDSGNREITALTLSGLQLLCSWTSDVVETVSWKLLHPTDPRTNSSCPPEAESYERATRYNYSADEKSAMIQMIAYIKGVQALLGRMNGSFSAAIRKHIYAELQEFVRNTLKEPMYKALKNKKDVLSAIMTSIIETCIDDCDGRFAPRMSELSLFKSKKSKKSESTTSASSSSSNYNTYSGPPTNSRRVVSPSSTQLYMARTMLESLISDRGGKKLSKKDIDLKFMDKMVQFHRQSYHWPALLELTQSVENCCDLSQLWFREFYLEMTMGARIQFPIAMSIPWILTDHILTTQDPALIECILFQLDLYNDAANYSLRKFKKKFLYDECEAEVNLCFDQFVVQLSDAVYIYYKQLASCYLLDKGFKQECTRMGINIRTPPAIRFEVLLNQRHFQLLGRMIDLNRLVSQRINETVEKALDNIFRRFDAEPLSWIMNLEQLIEVNRLCHRLMSEELKSLGHFNDLFIEANHQVYSSNGRITLHAYQEIMFDIVPNFCYNTTTRRFVRTPIPLRKAVVRPKAKENYAYEFGSKSLNAAFANICNMYSKYIGAQHLQVLARLIGYRGITTLLEESLANLQTLINDQLKEHVRVLFNIVPKICKLPRYDYGSEAVFQYYMAHLKDVIHYPQLEKEFCQVLREIGNTLLLCMQLETALAKEETTDLFCAATYTNVIPKPAARNADELEHKMRLLESKYNRIQIGAFIENNGTEKQARLAFENNLLTTERLCIGLNVFDMILTKVKEILISDTIWKGSVPPNSVMWVDECVEFHRVWSAVQFAFCLPVNQQRPAIEEIFGDGPHFAGCTLIRLLGQWRRFEVFDFSYHFLRIFRTHPPKPPSKGKESKNQQQSVTHAQLTPCIERIRRIQSLNNQLFAILGNYMQHEEQDENIREYPPPMHPNAAAKLRQGPLDVE</sequence>
<dbReference type="PIRSF" id="PIRSF008153">
    <property type="entry name" value="FMR1_interacting"/>
    <property type="match status" value="1"/>
</dbReference>
<reference evidence="6" key="2">
    <citation type="submission" date="2020-10" db="UniProtKB">
        <authorList>
            <consortium name="WormBaseParasite"/>
        </authorList>
    </citation>
    <scope>IDENTIFICATION</scope>
</reference>
<dbReference type="PRINTS" id="PR01698">
    <property type="entry name" value="CYTOFMRPINTP"/>
</dbReference>
<accession>A0A7E4V8X5</accession>
<dbReference type="GO" id="GO:0031267">
    <property type="term" value="F:small GTPase binding"/>
    <property type="evidence" value="ECO:0007669"/>
    <property type="project" value="InterPro"/>
</dbReference>
<keyword evidence="5" id="KW-1185">Reference proteome</keyword>
<dbReference type="GO" id="GO:0030833">
    <property type="term" value="P:regulation of actin filament polymerization"/>
    <property type="evidence" value="ECO:0007669"/>
    <property type="project" value="InterPro"/>
</dbReference>
<feature type="compositionally biased region" description="Low complexity" evidence="3">
    <location>
        <begin position="543"/>
        <end position="552"/>
    </location>
</feature>
<feature type="domain" description="CYRIA/CYRIB Rac1 binding" evidence="4">
    <location>
        <begin position="109"/>
        <end position="279"/>
    </location>
</feature>
<dbReference type="PANTHER" id="PTHR12195">
    <property type="entry name" value="CYTOPLASMIC FMR1-INTERACTING PROTEIN-RELATED"/>
    <property type="match status" value="1"/>
</dbReference>
<organism evidence="5 6">
    <name type="scientific">Panagrellus redivivus</name>
    <name type="common">Microworm</name>
    <dbReference type="NCBI Taxonomy" id="6233"/>
    <lineage>
        <taxon>Eukaryota</taxon>
        <taxon>Metazoa</taxon>
        <taxon>Ecdysozoa</taxon>
        <taxon>Nematoda</taxon>
        <taxon>Chromadorea</taxon>
        <taxon>Rhabditida</taxon>
        <taxon>Tylenchina</taxon>
        <taxon>Panagrolaimomorpha</taxon>
        <taxon>Panagrolaimoidea</taxon>
        <taxon>Panagrolaimidae</taxon>
        <taxon>Panagrellus</taxon>
    </lineage>
</organism>
<evidence type="ECO:0000256" key="3">
    <source>
        <dbReference type="SAM" id="MobiDB-lite"/>
    </source>
</evidence>
<dbReference type="Pfam" id="PF05994">
    <property type="entry name" value="FragX_IP"/>
    <property type="match status" value="1"/>
</dbReference>
<dbReference type="Pfam" id="PF07159">
    <property type="entry name" value="CYRIA-B_Rac1-bd"/>
    <property type="match status" value="1"/>
</dbReference>
<evidence type="ECO:0000256" key="2">
    <source>
        <dbReference type="PIRNR" id="PIRNR008153"/>
    </source>
</evidence>
<reference evidence="5" key="1">
    <citation type="journal article" date="2013" name="Genetics">
        <title>The draft genome and transcriptome of Panagrellus redivivus are shaped by the harsh demands of a free-living lifestyle.</title>
        <authorList>
            <person name="Srinivasan J."/>
            <person name="Dillman A.R."/>
            <person name="Macchietto M.G."/>
            <person name="Heikkinen L."/>
            <person name="Lakso M."/>
            <person name="Fracchia K.M."/>
            <person name="Antoshechkin I."/>
            <person name="Mortazavi A."/>
            <person name="Wong G."/>
            <person name="Sternberg P.W."/>
        </authorList>
    </citation>
    <scope>NUCLEOTIDE SEQUENCE [LARGE SCALE GENOMIC DNA]</scope>
    <source>
        <strain evidence="5">MT8872</strain>
    </source>
</reference>
<keyword evidence="2" id="KW-0963">Cytoplasm</keyword>
<dbReference type="Proteomes" id="UP000492821">
    <property type="component" value="Unassembled WGS sequence"/>
</dbReference>
<evidence type="ECO:0000259" key="4">
    <source>
        <dbReference type="Pfam" id="PF07159"/>
    </source>
</evidence>
<feature type="region of interest" description="Disordered" evidence="3">
    <location>
        <begin position="541"/>
        <end position="570"/>
    </location>
</feature>
<protein>
    <recommendedName>
        <fullName evidence="2">Cytoplasmic FMR1-interacting protein</fullName>
    </recommendedName>
</protein>
<comment type="similarity">
    <text evidence="1 2">Belongs to the CYFIP family.</text>
</comment>
<dbReference type="InterPro" id="IPR009828">
    <property type="entry name" value="CYRIA/CYRIB_Rac1-bd"/>
</dbReference>
<feature type="compositionally biased region" description="Polar residues" evidence="3">
    <location>
        <begin position="553"/>
        <end position="570"/>
    </location>
</feature>
<evidence type="ECO:0000313" key="6">
    <source>
        <dbReference type="WBParaSite" id="Pan_g18017.t1"/>
    </source>
</evidence>
<feature type="region of interest" description="Disordered" evidence="3">
    <location>
        <begin position="1266"/>
        <end position="1286"/>
    </location>
</feature>
<name>A0A7E4V8X5_PANRE</name>